<dbReference type="EMBL" id="CP032098">
    <property type="protein sequence ID" value="AXX91652.1"/>
    <property type="molecule type" value="Genomic_DNA"/>
</dbReference>
<dbReference type="RefSeq" id="WP_099341904.1">
    <property type="nucleotide sequence ID" value="NZ_CP032098.1"/>
</dbReference>
<evidence type="ECO:0000313" key="3">
    <source>
        <dbReference type="EMBL" id="PHO18553.1"/>
    </source>
</evidence>
<keyword evidence="1" id="KW-0812">Transmembrane</keyword>
<feature type="transmembrane region" description="Helical" evidence="1">
    <location>
        <begin position="12"/>
        <end position="30"/>
    </location>
</feature>
<keyword evidence="1" id="KW-1133">Transmembrane helix</keyword>
<name>A0A2G1DJ62_9BACT</name>
<dbReference type="AlphaFoldDB" id="A0A2G1DJ62"/>
<dbReference type="Proteomes" id="UP000221222">
    <property type="component" value="Unassembled WGS sequence"/>
</dbReference>
<reference evidence="3 4" key="1">
    <citation type="submission" date="2017-09" db="EMBL/GenBank/DDBJ databases">
        <title>Arcobacter canalis sp. nov., a new species isolated from a water canal contaminated with urban sewage.</title>
        <authorList>
            <person name="Perez-Cataluna A."/>
            <person name="Salas-Masso N."/>
            <person name="Figueras M.J."/>
        </authorList>
    </citation>
    <scope>NUCLEOTIDE SEQUENCE [LARGE SCALE GENOMIC DNA]</scope>
    <source>
        <strain evidence="3 4">F98-3</strain>
    </source>
</reference>
<evidence type="ECO:0000313" key="2">
    <source>
        <dbReference type="EMBL" id="AXX91652.1"/>
    </source>
</evidence>
<dbReference type="Proteomes" id="UP000262712">
    <property type="component" value="Chromosome"/>
</dbReference>
<gene>
    <name evidence="2" type="ORF">AMOL_0652</name>
    <name evidence="3" type="ORF">CPU12_04545</name>
</gene>
<sequence>MPRRVRQSQIINNFFTFATIVIVSIVLTLYSRYLTPDEKNETTKFVKPDCFSVDSEIRVNNKEYISKLYKALNKGFYKLETNYVKSIKTKSYIQEYISLNDFDSYFIDAIKSPPLKDPKKYITIKNELIEYEKPNKNFAGVNTSFRINGKEVFGVFTNFVYFDTIKLNEIIKCTIRTLKTNEK</sequence>
<keyword evidence="1" id="KW-0472">Membrane</keyword>
<evidence type="ECO:0000313" key="4">
    <source>
        <dbReference type="Proteomes" id="UP000221222"/>
    </source>
</evidence>
<keyword evidence="4" id="KW-1185">Reference proteome</keyword>
<evidence type="ECO:0000256" key="1">
    <source>
        <dbReference type="SAM" id="Phobius"/>
    </source>
</evidence>
<organism evidence="3 4">
    <name type="scientific">Malaciobacter molluscorum LMG 25693</name>
    <dbReference type="NCBI Taxonomy" id="870501"/>
    <lineage>
        <taxon>Bacteria</taxon>
        <taxon>Pseudomonadati</taxon>
        <taxon>Campylobacterota</taxon>
        <taxon>Epsilonproteobacteria</taxon>
        <taxon>Campylobacterales</taxon>
        <taxon>Arcobacteraceae</taxon>
        <taxon>Malaciobacter</taxon>
    </lineage>
</organism>
<protein>
    <submittedName>
        <fullName evidence="3">Uncharacterized protein</fullName>
    </submittedName>
</protein>
<reference evidence="2 5" key="2">
    <citation type="submission" date="2018-08" db="EMBL/GenBank/DDBJ databases">
        <title>Complete genome of the Arcobacter molluscorum type strain LMG 25693.</title>
        <authorList>
            <person name="Miller W.G."/>
            <person name="Yee E."/>
            <person name="Bono J.L."/>
        </authorList>
    </citation>
    <scope>NUCLEOTIDE SEQUENCE [LARGE SCALE GENOMIC DNA]</scope>
    <source>
        <strain evidence="2 5">CECT 7696</strain>
    </source>
</reference>
<proteinExistence type="predicted"/>
<dbReference type="EMBL" id="NXFY01000005">
    <property type="protein sequence ID" value="PHO18553.1"/>
    <property type="molecule type" value="Genomic_DNA"/>
</dbReference>
<evidence type="ECO:0000313" key="5">
    <source>
        <dbReference type="Proteomes" id="UP000262712"/>
    </source>
</evidence>
<dbReference type="KEGG" id="amol:AMOL_0652"/>
<accession>A0A2G1DJ62</accession>